<comment type="subcellular location">
    <subcellularLocation>
        <location evidence="1">Cell membrane</location>
        <topology evidence="1">Multi-pass membrane protein</topology>
    </subcellularLocation>
</comment>
<feature type="domain" description="Major facilitator superfamily (MFS) profile" evidence="6">
    <location>
        <begin position="58"/>
        <end position="445"/>
    </location>
</feature>
<sequence length="454" mass="46385">MVLAEQTVPGRPDSRTRRPLVRGARRLRGAGRGPRGRGVGWAAVTAVGTAPARSTRSRLVPVYAGVAAVFTGQQLLTPLLPALARELGLAPFAVGVVVSTAAVLGVVLSPVWGRYCQRWGLKRMMVGSVLGSGLALLAFALAAGAGLAGVLGATTCLVLLVATRGVVFGVTCSAVPVVAQSYVSAMTQGERDRVRGIAGLGACVGIGVVAGPSLGGLLAGIDLRVPLYVPAVLVLAAGLLLAAVLRPERLTEQAREPARLSPFDRRVWPYLLFAFVTFLTLTVSQVTLGFLLQDRLGLAPEAAAARTGLLLMAMGGGLVLMQLVVVPRLGWRPRRLIWTGTLAGLLAFTALVLLDDLPSMFVALTVSGAGIGLASSGFMSAPTLLVPAEAQGTVAGYLASADGVAFVLGPLAATALYEVDPLAPYVAGGVLLALLLVFAVAHGREGATATGSGD</sequence>
<gene>
    <name evidence="7" type="ORF">CFN78_14590</name>
</gene>
<dbReference type="PANTHER" id="PTHR23546:SF1">
    <property type="entry name" value="MEMBRANE PROTEIN"/>
    <property type="match status" value="1"/>
</dbReference>
<keyword evidence="3 5" id="KW-1133">Transmembrane helix</keyword>
<dbReference type="InterPro" id="IPR036259">
    <property type="entry name" value="MFS_trans_sf"/>
</dbReference>
<feature type="transmembrane region" description="Helical" evidence="5">
    <location>
        <begin position="397"/>
        <end position="416"/>
    </location>
</feature>
<feature type="transmembrane region" description="Helical" evidence="5">
    <location>
        <begin position="62"/>
        <end position="83"/>
    </location>
</feature>
<reference evidence="7 8" key="1">
    <citation type="submission" date="2017-07" db="EMBL/GenBank/DDBJ databases">
        <title>Amycolatopsis antarcticus sp. nov., isolated from the surface of an Antarcticus brown macroalga.</title>
        <authorList>
            <person name="Wang J."/>
            <person name="Leiva S."/>
            <person name="Huang J."/>
            <person name="Huang Y."/>
        </authorList>
    </citation>
    <scope>NUCLEOTIDE SEQUENCE [LARGE SCALE GENOMIC DNA]</scope>
    <source>
        <strain evidence="7 8">AU-G6</strain>
    </source>
</reference>
<feature type="transmembrane region" description="Helical" evidence="5">
    <location>
        <begin position="227"/>
        <end position="246"/>
    </location>
</feature>
<dbReference type="SUPFAM" id="SSF103473">
    <property type="entry name" value="MFS general substrate transporter"/>
    <property type="match status" value="1"/>
</dbReference>
<feature type="transmembrane region" description="Helical" evidence="5">
    <location>
        <begin position="360"/>
        <end position="385"/>
    </location>
</feature>
<dbReference type="GO" id="GO:0005886">
    <property type="term" value="C:plasma membrane"/>
    <property type="evidence" value="ECO:0007669"/>
    <property type="project" value="UniProtKB-SubCell"/>
</dbReference>
<proteinExistence type="predicted"/>
<feature type="transmembrane region" description="Helical" evidence="5">
    <location>
        <begin position="303"/>
        <end position="324"/>
    </location>
</feature>
<dbReference type="Gene3D" id="1.20.1250.20">
    <property type="entry name" value="MFS general substrate transporter like domains"/>
    <property type="match status" value="1"/>
</dbReference>
<keyword evidence="2 5" id="KW-0812">Transmembrane</keyword>
<feature type="transmembrane region" description="Helical" evidence="5">
    <location>
        <begin position="134"/>
        <end position="160"/>
    </location>
</feature>
<dbReference type="PANTHER" id="PTHR23546">
    <property type="entry name" value="TRANSPORT PROTEIN"/>
    <property type="match status" value="1"/>
</dbReference>
<evidence type="ECO:0000256" key="4">
    <source>
        <dbReference type="ARBA" id="ARBA00023136"/>
    </source>
</evidence>
<feature type="transmembrane region" description="Helical" evidence="5">
    <location>
        <begin position="89"/>
        <end position="113"/>
    </location>
</feature>
<feature type="transmembrane region" description="Helical" evidence="5">
    <location>
        <begin position="336"/>
        <end position="354"/>
    </location>
</feature>
<feature type="transmembrane region" description="Helical" evidence="5">
    <location>
        <begin position="197"/>
        <end position="221"/>
    </location>
</feature>
<name>A0A263D211_9PSEU</name>
<dbReference type="Pfam" id="PF07690">
    <property type="entry name" value="MFS_1"/>
    <property type="match status" value="1"/>
</dbReference>
<keyword evidence="8" id="KW-1185">Reference proteome</keyword>
<protein>
    <submittedName>
        <fullName evidence="7">MFS transporter</fullName>
    </submittedName>
</protein>
<comment type="caution">
    <text evidence="7">The sequence shown here is derived from an EMBL/GenBank/DDBJ whole genome shotgun (WGS) entry which is preliminary data.</text>
</comment>
<dbReference type="InterPro" id="IPR011701">
    <property type="entry name" value="MFS"/>
</dbReference>
<feature type="transmembrane region" description="Helical" evidence="5">
    <location>
        <begin position="422"/>
        <end position="441"/>
    </location>
</feature>
<dbReference type="InterPro" id="IPR020846">
    <property type="entry name" value="MFS_dom"/>
</dbReference>
<keyword evidence="4 5" id="KW-0472">Membrane</keyword>
<dbReference type="GO" id="GO:0022857">
    <property type="term" value="F:transmembrane transporter activity"/>
    <property type="evidence" value="ECO:0007669"/>
    <property type="project" value="InterPro"/>
</dbReference>
<evidence type="ECO:0000313" key="8">
    <source>
        <dbReference type="Proteomes" id="UP000242444"/>
    </source>
</evidence>
<dbReference type="InParanoid" id="A0A263D211"/>
<evidence type="ECO:0000256" key="2">
    <source>
        <dbReference type="ARBA" id="ARBA00022692"/>
    </source>
</evidence>
<feature type="transmembrane region" description="Helical" evidence="5">
    <location>
        <begin position="166"/>
        <end position="185"/>
    </location>
</feature>
<dbReference type="Proteomes" id="UP000242444">
    <property type="component" value="Unassembled WGS sequence"/>
</dbReference>
<dbReference type="EMBL" id="NKYE01000008">
    <property type="protein sequence ID" value="OZM72249.1"/>
    <property type="molecule type" value="Genomic_DNA"/>
</dbReference>
<evidence type="ECO:0000259" key="6">
    <source>
        <dbReference type="PROSITE" id="PS50850"/>
    </source>
</evidence>
<evidence type="ECO:0000313" key="7">
    <source>
        <dbReference type="EMBL" id="OZM72249.1"/>
    </source>
</evidence>
<dbReference type="AlphaFoldDB" id="A0A263D211"/>
<evidence type="ECO:0000256" key="1">
    <source>
        <dbReference type="ARBA" id="ARBA00004651"/>
    </source>
</evidence>
<feature type="transmembrane region" description="Helical" evidence="5">
    <location>
        <begin position="267"/>
        <end position="291"/>
    </location>
</feature>
<dbReference type="OrthoDB" id="9793283at2"/>
<evidence type="ECO:0000256" key="5">
    <source>
        <dbReference type="SAM" id="Phobius"/>
    </source>
</evidence>
<dbReference type="PROSITE" id="PS50850">
    <property type="entry name" value="MFS"/>
    <property type="match status" value="1"/>
</dbReference>
<organism evidence="7 8">
    <name type="scientific">Amycolatopsis antarctica</name>
    <dbReference type="NCBI Taxonomy" id="1854586"/>
    <lineage>
        <taxon>Bacteria</taxon>
        <taxon>Bacillati</taxon>
        <taxon>Actinomycetota</taxon>
        <taxon>Actinomycetes</taxon>
        <taxon>Pseudonocardiales</taxon>
        <taxon>Pseudonocardiaceae</taxon>
        <taxon>Amycolatopsis</taxon>
    </lineage>
</organism>
<evidence type="ECO:0000256" key="3">
    <source>
        <dbReference type="ARBA" id="ARBA00022989"/>
    </source>
</evidence>
<accession>A0A263D211</accession>